<dbReference type="Pfam" id="PF04026">
    <property type="entry name" value="SpoVG"/>
    <property type="match status" value="1"/>
</dbReference>
<evidence type="ECO:0000256" key="1">
    <source>
        <dbReference type="ARBA" id="ARBA00022618"/>
    </source>
</evidence>
<dbReference type="InterPro" id="IPR007170">
    <property type="entry name" value="SpoVG"/>
</dbReference>
<dbReference type="PANTHER" id="PTHR38429:SF1">
    <property type="entry name" value="SEPTATION PROTEIN SPOVG-RELATED"/>
    <property type="match status" value="1"/>
</dbReference>
<dbReference type="Gene3D" id="3.30.1120.40">
    <property type="entry name" value="Stage V sporulation protein G"/>
    <property type="match status" value="1"/>
</dbReference>
<proteinExistence type="predicted"/>
<keyword evidence="1" id="KW-0132">Cell division</keyword>
<dbReference type="Proteomes" id="UP000824260">
    <property type="component" value="Unassembled WGS sequence"/>
</dbReference>
<dbReference type="GO" id="GO:0000917">
    <property type="term" value="P:division septum assembly"/>
    <property type="evidence" value="ECO:0007669"/>
    <property type="project" value="UniProtKB-KW"/>
</dbReference>
<evidence type="ECO:0000313" key="5">
    <source>
        <dbReference type="EMBL" id="HIQ84140.1"/>
    </source>
</evidence>
<gene>
    <name evidence="5" type="ORF">IAA52_13705</name>
</gene>
<accession>A0A9D1CZ26</accession>
<evidence type="ECO:0000256" key="4">
    <source>
        <dbReference type="SAM" id="MobiDB-lite"/>
    </source>
</evidence>
<evidence type="ECO:0000313" key="6">
    <source>
        <dbReference type="Proteomes" id="UP000824260"/>
    </source>
</evidence>
<reference evidence="5" key="2">
    <citation type="journal article" date="2021" name="PeerJ">
        <title>Extensive microbial diversity within the chicken gut microbiome revealed by metagenomics and culture.</title>
        <authorList>
            <person name="Gilroy R."/>
            <person name="Ravi A."/>
            <person name="Getino M."/>
            <person name="Pursley I."/>
            <person name="Horton D.L."/>
            <person name="Alikhan N.F."/>
            <person name="Baker D."/>
            <person name="Gharbi K."/>
            <person name="Hall N."/>
            <person name="Watson M."/>
            <person name="Adriaenssens E.M."/>
            <person name="Foster-Nyarko E."/>
            <person name="Jarju S."/>
            <person name="Secka A."/>
            <person name="Antonio M."/>
            <person name="Oren A."/>
            <person name="Chaudhuri R.R."/>
            <person name="La Ragione R."/>
            <person name="Hildebrand F."/>
            <person name="Pallen M.J."/>
        </authorList>
    </citation>
    <scope>NUCLEOTIDE SEQUENCE</scope>
    <source>
        <strain evidence="5">ChiSjej6B24-2974</strain>
    </source>
</reference>
<dbReference type="InterPro" id="IPR036751">
    <property type="entry name" value="SpoVG_sf"/>
</dbReference>
<dbReference type="PANTHER" id="PTHR38429">
    <property type="entry name" value="SEPTATION PROTEIN SPOVG-RELATED"/>
    <property type="match status" value="1"/>
</dbReference>
<feature type="compositionally biased region" description="Basic and acidic residues" evidence="4">
    <location>
        <begin position="98"/>
        <end position="107"/>
    </location>
</feature>
<comment type="caution">
    <text evidence="5">The sequence shown here is derived from an EMBL/GenBank/DDBJ whole genome shotgun (WGS) entry which is preliminary data.</text>
</comment>
<keyword evidence="3" id="KW-0131">Cell cycle</keyword>
<keyword evidence="2" id="KW-0717">Septation</keyword>
<reference evidence="5" key="1">
    <citation type="submission" date="2020-10" db="EMBL/GenBank/DDBJ databases">
        <authorList>
            <person name="Gilroy R."/>
        </authorList>
    </citation>
    <scope>NUCLEOTIDE SEQUENCE</scope>
    <source>
        <strain evidence="5">ChiSjej6B24-2974</strain>
    </source>
</reference>
<dbReference type="AlphaFoldDB" id="A0A9D1CZ26"/>
<dbReference type="SUPFAM" id="SSF160537">
    <property type="entry name" value="SpoVG-like"/>
    <property type="match status" value="1"/>
</dbReference>
<protein>
    <submittedName>
        <fullName evidence="5">SpoVG family protein</fullName>
    </submittedName>
</protein>
<evidence type="ECO:0000256" key="2">
    <source>
        <dbReference type="ARBA" id="ARBA00023210"/>
    </source>
</evidence>
<name>A0A9D1CZ26_9FIRM</name>
<organism evidence="5 6">
    <name type="scientific">Candidatus Pullichristensenella stercorigallinarum</name>
    <dbReference type="NCBI Taxonomy" id="2840909"/>
    <lineage>
        <taxon>Bacteria</taxon>
        <taxon>Bacillati</taxon>
        <taxon>Bacillota</taxon>
        <taxon>Clostridia</taxon>
        <taxon>Candidatus Pullichristensenella</taxon>
    </lineage>
</organism>
<dbReference type="EMBL" id="DVFZ01000128">
    <property type="protein sequence ID" value="HIQ84140.1"/>
    <property type="molecule type" value="Genomic_DNA"/>
</dbReference>
<feature type="region of interest" description="Disordered" evidence="4">
    <location>
        <begin position="98"/>
        <end position="124"/>
    </location>
</feature>
<sequence>MEKNYGELPGLDVRVYPLKEPQGNLLAMASVTIAESFAVRGLRVLEGKKGPFVSMPQAKSAKGEWRDICFPVTKEAREELNHAVLNCYRERLEETRAEMEMGKHEARSPVSPPLPPTPQRGEAR</sequence>
<evidence type="ECO:0000256" key="3">
    <source>
        <dbReference type="ARBA" id="ARBA00023306"/>
    </source>
</evidence>
<dbReference type="GO" id="GO:0030435">
    <property type="term" value="P:sporulation resulting in formation of a cellular spore"/>
    <property type="evidence" value="ECO:0007669"/>
    <property type="project" value="InterPro"/>
</dbReference>